<organism evidence="1 2">
    <name type="scientific">Dioscorea alata</name>
    <name type="common">Purple yam</name>
    <dbReference type="NCBI Taxonomy" id="55571"/>
    <lineage>
        <taxon>Eukaryota</taxon>
        <taxon>Viridiplantae</taxon>
        <taxon>Streptophyta</taxon>
        <taxon>Embryophyta</taxon>
        <taxon>Tracheophyta</taxon>
        <taxon>Spermatophyta</taxon>
        <taxon>Magnoliopsida</taxon>
        <taxon>Liliopsida</taxon>
        <taxon>Dioscoreales</taxon>
        <taxon>Dioscoreaceae</taxon>
        <taxon>Dioscorea</taxon>
    </lineage>
</organism>
<proteinExistence type="predicted"/>
<protein>
    <submittedName>
        <fullName evidence="1">E3 ubiquitin-protein ligase BIG BROTHER and related proteins protein</fullName>
    </submittedName>
</protein>
<keyword evidence="2" id="KW-1185">Reference proteome</keyword>
<evidence type="ECO:0000313" key="1">
    <source>
        <dbReference type="EMBL" id="KAH7686839.1"/>
    </source>
</evidence>
<sequence length="244" mass="26744">MDVVLETRGKQQQVDVHYVNAPVSCVVEEDFLPLPEVLQEQETVYESSQKEANMARASSSSDTRSDPGHGQSSGEGSSSGTVNIEAQLAMDEALARELQEMEDDIAGFSIGGITVTESDISTNNSSSSAASGQNTSNASEQVERQDDVDPDNMTYEELQSLGEAIGTESRGLSDELIGFLPSSTYKTGFFSRKEKQECVICRLAYKKRDELITLPCQHIYHSHCVSRWLKINKACPICNEEVFG</sequence>
<comment type="caution">
    <text evidence="1">The sequence shown here is derived from an EMBL/GenBank/DDBJ whole genome shotgun (WGS) entry which is preliminary data.</text>
</comment>
<name>A0ACB7WG67_DIOAL</name>
<dbReference type="Proteomes" id="UP000827976">
    <property type="component" value="Chromosome 4"/>
</dbReference>
<dbReference type="EMBL" id="CM037014">
    <property type="protein sequence ID" value="KAH7686839.1"/>
    <property type="molecule type" value="Genomic_DNA"/>
</dbReference>
<gene>
    <name evidence="1" type="ORF">IHE45_04G131300</name>
</gene>
<evidence type="ECO:0000313" key="2">
    <source>
        <dbReference type="Proteomes" id="UP000827976"/>
    </source>
</evidence>
<reference evidence="2" key="1">
    <citation type="journal article" date="2022" name="Nat. Commun.">
        <title>Chromosome evolution and the genetic basis of agronomically important traits in greater yam.</title>
        <authorList>
            <person name="Bredeson J.V."/>
            <person name="Lyons J.B."/>
            <person name="Oniyinde I.O."/>
            <person name="Okereke N.R."/>
            <person name="Kolade O."/>
            <person name="Nnabue I."/>
            <person name="Nwadili C.O."/>
            <person name="Hribova E."/>
            <person name="Parker M."/>
            <person name="Nwogha J."/>
            <person name="Shu S."/>
            <person name="Carlson J."/>
            <person name="Kariba R."/>
            <person name="Muthemba S."/>
            <person name="Knop K."/>
            <person name="Barton G.J."/>
            <person name="Sherwood A.V."/>
            <person name="Lopez-Montes A."/>
            <person name="Asiedu R."/>
            <person name="Jamnadass R."/>
            <person name="Muchugi A."/>
            <person name="Goodstein D."/>
            <person name="Egesi C.N."/>
            <person name="Featherston J."/>
            <person name="Asfaw A."/>
            <person name="Simpson G.G."/>
            <person name="Dolezel J."/>
            <person name="Hendre P.S."/>
            <person name="Van Deynze A."/>
            <person name="Kumar P.L."/>
            <person name="Obidiegwu J.E."/>
            <person name="Bhattacharjee R."/>
            <person name="Rokhsar D.S."/>
        </authorList>
    </citation>
    <scope>NUCLEOTIDE SEQUENCE [LARGE SCALE GENOMIC DNA]</scope>
    <source>
        <strain evidence="2">cv. TDa95/00328</strain>
    </source>
</reference>
<accession>A0ACB7WG67</accession>